<feature type="binding site" evidence="9">
    <location>
        <begin position="40"/>
        <end position="44"/>
    </location>
    <ligand>
        <name>4-amino-2-methyl-5-(diphosphooxymethyl)pyrimidine</name>
        <dbReference type="ChEBI" id="CHEBI:57841"/>
    </ligand>
</feature>
<feature type="domain" description="Thiamine phosphate synthase/TenI" evidence="12">
    <location>
        <begin position="10"/>
        <end position="190"/>
    </location>
</feature>
<dbReference type="InterPro" id="IPR022998">
    <property type="entry name" value="ThiamineP_synth_TenI"/>
</dbReference>
<comment type="similarity">
    <text evidence="9 10">Belongs to the thiamine-phosphate synthase family.</text>
</comment>
<keyword evidence="3 9" id="KW-0479">Metal-binding</keyword>
<evidence type="ECO:0000256" key="7">
    <source>
        <dbReference type="ARBA" id="ARBA00047851"/>
    </source>
</evidence>
<evidence type="ECO:0000256" key="10">
    <source>
        <dbReference type="RuleBase" id="RU003826"/>
    </source>
</evidence>
<feature type="binding site" evidence="9">
    <location>
        <position position="167"/>
    </location>
    <ligand>
        <name>2-[(2R,5Z)-2-carboxy-4-methylthiazol-5(2H)-ylidene]ethyl phosphate</name>
        <dbReference type="ChEBI" id="CHEBI:62899"/>
    </ligand>
</feature>
<dbReference type="GO" id="GO:0009228">
    <property type="term" value="P:thiamine biosynthetic process"/>
    <property type="evidence" value="ECO:0007669"/>
    <property type="project" value="UniProtKB-KW"/>
</dbReference>
<evidence type="ECO:0000259" key="12">
    <source>
        <dbReference type="Pfam" id="PF02581"/>
    </source>
</evidence>
<dbReference type="CDD" id="cd00564">
    <property type="entry name" value="TMP_TenI"/>
    <property type="match status" value="1"/>
</dbReference>
<dbReference type="HAMAP" id="MF_00097">
    <property type="entry name" value="TMP_synthase"/>
    <property type="match status" value="1"/>
</dbReference>
<dbReference type="RefSeq" id="WP_132026467.1">
    <property type="nucleotide sequence ID" value="NZ_CP068564.1"/>
</dbReference>
<keyword evidence="5 9" id="KW-0784">Thiamine biosynthesis</keyword>
<reference evidence="13 14" key="1">
    <citation type="submission" date="2019-03" db="EMBL/GenBank/DDBJ databases">
        <title>Genomic Encyclopedia of Type Strains, Phase IV (KMG-IV): sequencing the most valuable type-strain genomes for metagenomic binning, comparative biology and taxonomic classification.</title>
        <authorList>
            <person name="Goeker M."/>
        </authorList>
    </citation>
    <scope>NUCLEOTIDE SEQUENCE [LARGE SCALE GENOMIC DNA]</scope>
    <source>
        <strain evidence="13 14">DSM 26752</strain>
    </source>
</reference>
<evidence type="ECO:0000256" key="3">
    <source>
        <dbReference type="ARBA" id="ARBA00022723"/>
    </source>
</evidence>
<feature type="binding site" evidence="9">
    <location>
        <begin position="187"/>
        <end position="188"/>
    </location>
    <ligand>
        <name>2-[(2R,5Z)-2-carboxy-4-methylthiazol-5(2H)-ylidene]ethyl phosphate</name>
        <dbReference type="ChEBI" id="CHEBI:62899"/>
    </ligand>
</feature>
<dbReference type="EMBL" id="SMAE01000003">
    <property type="protein sequence ID" value="TCS90804.1"/>
    <property type="molecule type" value="Genomic_DNA"/>
</dbReference>
<proteinExistence type="inferred from homology"/>
<dbReference type="Gene3D" id="3.20.20.70">
    <property type="entry name" value="Aldolase class I"/>
    <property type="match status" value="1"/>
</dbReference>
<evidence type="ECO:0000256" key="1">
    <source>
        <dbReference type="ARBA" id="ARBA00005165"/>
    </source>
</evidence>
<feature type="binding site" evidence="9">
    <location>
        <position position="92"/>
    </location>
    <ligand>
        <name>Mg(2+)</name>
        <dbReference type="ChEBI" id="CHEBI:18420"/>
    </ligand>
</feature>
<evidence type="ECO:0000256" key="6">
    <source>
        <dbReference type="ARBA" id="ARBA00047334"/>
    </source>
</evidence>
<dbReference type="PANTHER" id="PTHR20857">
    <property type="entry name" value="THIAMINE-PHOSPHATE PYROPHOSPHORYLASE"/>
    <property type="match status" value="1"/>
</dbReference>
<organism evidence="13 14">
    <name type="scientific">Keratinibaculum paraultunense</name>
    <dbReference type="NCBI Taxonomy" id="1278232"/>
    <lineage>
        <taxon>Bacteria</taxon>
        <taxon>Bacillati</taxon>
        <taxon>Bacillota</taxon>
        <taxon>Tissierellia</taxon>
        <taxon>Tissierellales</taxon>
        <taxon>Tepidimicrobiaceae</taxon>
        <taxon>Keratinibaculum</taxon>
    </lineage>
</organism>
<evidence type="ECO:0000256" key="2">
    <source>
        <dbReference type="ARBA" id="ARBA00022679"/>
    </source>
</evidence>
<protein>
    <recommendedName>
        <fullName evidence="9">Thiamine-phosphate synthase</fullName>
        <shortName evidence="9">TP synthase</shortName>
        <shortName evidence="9">TPS</shortName>
        <ecNumber evidence="9">2.5.1.3</ecNumber>
    </recommendedName>
    <alternativeName>
        <fullName evidence="9">Thiamine-phosphate pyrophosphorylase</fullName>
        <shortName evidence="9">TMP pyrophosphorylase</shortName>
        <shortName evidence="9">TMP-PPase</shortName>
    </alternativeName>
</protein>
<evidence type="ECO:0000313" key="13">
    <source>
        <dbReference type="EMBL" id="TCS90804.1"/>
    </source>
</evidence>
<dbReference type="SUPFAM" id="SSF51391">
    <property type="entry name" value="Thiamin phosphate synthase"/>
    <property type="match status" value="1"/>
</dbReference>
<feature type="binding site" evidence="9">
    <location>
        <begin position="137"/>
        <end position="139"/>
    </location>
    <ligand>
        <name>2-[(2R,5Z)-2-carboxy-4-methylthiazol-5(2H)-ylidene]ethyl phosphate</name>
        <dbReference type="ChEBI" id="CHEBI:62899"/>
    </ligand>
</feature>
<dbReference type="GO" id="GO:0004789">
    <property type="term" value="F:thiamine-phosphate diphosphorylase activity"/>
    <property type="evidence" value="ECO:0007669"/>
    <property type="project" value="UniProtKB-UniRule"/>
</dbReference>
<name>A0A4R3KZ79_9FIRM</name>
<dbReference type="GO" id="GO:0009229">
    <property type="term" value="P:thiamine diphosphate biosynthetic process"/>
    <property type="evidence" value="ECO:0007669"/>
    <property type="project" value="UniProtKB-UniRule"/>
</dbReference>
<dbReference type="PANTHER" id="PTHR20857:SF23">
    <property type="entry name" value="THIAMINE BIOSYNTHETIC BIFUNCTIONAL ENZYME"/>
    <property type="match status" value="1"/>
</dbReference>
<keyword evidence="2 9" id="KW-0808">Transferase</keyword>
<evidence type="ECO:0000256" key="5">
    <source>
        <dbReference type="ARBA" id="ARBA00022977"/>
    </source>
</evidence>
<keyword evidence="14" id="KW-1185">Reference proteome</keyword>
<feature type="binding site" evidence="9">
    <location>
        <position position="73"/>
    </location>
    <ligand>
        <name>Mg(2+)</name>
        <dbReference type="ChEBI" id="CHEBI:18420"/>
    </ligand>
</feature>
<evidence type="ECO:0000256" key="11">
    <source>
        <dbReference type="RuleBase" id="RU004253"/>
    </source>
</evidence>
<feature type="binding site" evidence="9">
    <location>
        <position position="111"/>
    </location>
    <ligand>
        <name>4-amino-2-methyl-5-(diphosphooxymethyl)pyrimidine</name>
        <dbReference type="ChEBI" id="CHEBI:57841"/>
    </ligand>
</feature>
<evidence type="ECO:0000256" key="4">
    <source>
        <dbReference type="ARBA" id="ARBA00022842"/>
    </source>
</evidence>
<comment type="pathway">
    <text evidence="1 9 11">Cofactor biosynthesis; thiamine diphosphate biosynthesis; thiamine phosphate from 4-amino-2-methyl-5-diphosphomethylpyrimidine and 4-methyl-5-(2-phosphoethyl)-thiazole: step 1/1.</text>
</comment>
<gene>
    <name evidence="9" type="primary">thiE</name>
    <name evidence="13" type="ORF">EDD65_103115</name>
</gene>
<comment type="catalytic activity">
    <reaction evidence="8 9 10">
        <text>2-[(2R,5Z)-2-carboxy-4-methylthiazol-5(2H)-ylidene]ethyl phosphate + 4-amino-2-methyl-5-(diphosphooxymethyl)pyrimidine + 2 H(+) = thiamine phosphate + CO2 + diphosphate</text>
        <dbReference type="Rhea" id="RHEA:47844"/>
        <dbReference type="ChEBI" id="CHEBI:15378"/>
        <dbReference type="ChEBI" id="CHEBI:16526"/>
        <dbReference type="ChEBI" id="CHEBI:33019"/>
        <dbReference type="ChEBI" id="CHEBI:37575"/>
        <dbReference type="ChEBI" id="CHEBI:57841"/>
        <dbReference type="ChEBI" id="CHEBI:62899"/>
        <dbReference type="EC" id="2.5.1.3"/>
    </reaction>
</comment>
<comment type="catalytic activity">
    <reaction evidence="6 9 10">
        <text>4-methyl-5-(2-phosphooxyethyl)-thiazole + 4-amino-2-methyl-5-(diphosphooxymethyl)pyrimidine + H(+) = thiamine phosphate + diphosphate</text>
        <dbReference type="Rhea" id="RHEA:22328"/>
        <dbReference type="ChEBI" id="CHEBI:15378"/>
        <dbReference type="ChEBI" id="CHEBI:33019"/>
        <dbReference type="ChEBI" id="CHEBI:37575"/>
        <dbReference type="ChEBI" id="CHEBI:57841"/>
        <dbReference type="ChEBI" id="CHEBI:58296"/>
        <dbReference type="EC" id="2.5.1.3"/>
    </reaction>
</comment>
<dbReference type="OrthoDB" id="9812206at2"/>
<accession>A0A4R3KZ79</accession>
<feature type="binding site" evidence="9">
    <location>
        <position position="140"/>
    </location>
    <ligand>
        <name>4-amino-2-methyl-5-(diphosphooxymethyl)pyrimidine</name>
        <dbReference type="ChEBI" id="CHEBI:57841"/>
    </ligand>
</feature>
<dbReference type="NCBIfam" id="TIGR00693">
    <property type="entry name" value="thiE"/>
    <property type="match status" value="1"/>
</dbReference>
<dbReference type="FunFam" id="3.20.20.70:FF:000096">
    <property type="entry name" value="Thiamine-phosphate synthase"/>
    <property type="match status" value="1"/>
</dbReference>
<dbReference type="Pfam" id="PF02581">
    <property type="entry name" value="TMP-TENI"/>
    <property type="match status" value="1"/>
</dbReference>
<dbReference type="InterPro" id="IPR013785">
    <property type="entry name" value="Aldolase_TIM"/>
</dbReference>
<sequence length="217" mass="24017">MKIDRKDLLLYLVTDRTWLKDQTLSEVVELAIKNNVTFVQLREKNLDYDRFKKLAIEIKKITDKYNIPFVINDNIQIAIEVDADGVHVGQDDLEASRAREILGENKILGVSVSNVEEAIKAEKAGADYLGAGSIFPTSSKSDAIYIGVDEVKKITRAVNIPVVGIGGINETNIHLLKDSGLDGIAVISAILSKEDIAEATRNLYNLSKEVFCERSNI</sequence>
<dbReference type="UniPathway" id="UPA00060">
    <property type="reaction ID" value="UER00141"/>
</dbReference>
<comment type="function">
    <text evidence="9">Condenses 4-methyl-5-(beta-hydroxyethyl)thiazole monophosphate (THZ-P) and 2-methyl-4-amino-5-hydroxymethyl pyrimidine pyrophosphate (HMP-PP) to form thiamine monophosphate (TMP).</text>
</comment>
<evidence type="ECO:0000313" key="14">
    <source>
        <dbReference type="Proteomes" id="UP000294567"/>
    </source>
</evidence>
<dbReference type="InterPro" id="IPR036206">
    <property type="entry name" value="ThiamineP_synth_sf"/>
</dbReference>
<dbReference type="GO" id="GO:0005737">
    <property type="term" value="C:cytoplasm"/>
    <property type="evidence" value="ECO:0007669"/>
    <property type="project" value="TreeGrafter"/>
</dbReference>
<keyword evidence="4 9" id="KW-0460">Magnesium</keyword>
<evidence type="ECO:0000256" key="8">
    <source>
        <dbReference type="ARBA" id="ARBA00047883"/>
    </source>
</evidence>
<dbReference type="AlphaFoldDB" id="A0A4R3KZ79"/>
<comment type="catalytic activity">
    <reaction evidence="7 9 10">
        <text>2-(2-carboxy-4-methylthiazol-5-yl)ethyl phosphate + 4-amino-2-methyl-5-(diphosphooxymethyl)pyrimidine + 2 H(+) = thiamine phosphate + CO2 + diphosphate</text>
        <dbReference type="Rhea" id="RHEA:47848"/>
        <dbReference type="ChEBI" id="CHEBI:15378"/>
        <dbReference type="ChEBI" id="CHEBI:16526"/>
        <dbReference type="ChEBI" id="CHEBI:33019"/>
        <dbReference type="ChEBI" id="CHEBI:37575"/>
        <dbReference type="ChEBI" id="CHEBI:57841"/>
        <dbReference type="ChEBI" id="CHEBI:62890"/>
        <dbReference type="EC" id="2.5.1.3"/>
    </reaction>
</comment>
<feature type="binding site" evidence="9">
    <location>
        <position position="72"/>
    </location>
    <ligand>
        <name>4-amino-2-methyl-5-(diphosphooxymethyl)pyrimidine</name>
        <dbReference type="ChEBI" id="CHEBI:57841"/>
    </ligand>
</feature>
<comment type="cofactor">
    <cofactor evidence="9">
        <name>Mg(2+)</name>
        <dbReference type="ChEBI" id="CHEBI:18420"/>
    </cofactor>
    <text evidence="9">Binds 1 Mg(2+) ion per subunit.</text>
</comment>
<dbReference type="Proteomes" id="UP000294567">
    <property type="component" value="Unassembled WGS sequence"/>
</dbReference>
<evidence type="ECO:0000256" key="9">
    <source>
        <dbReference type="HAMAP-Rule" id="MF_00097"/>
    </source>
</evidence>
<dbReference type="InterPro" id="IPR034291">
    <property type="entry name" value="TMP_synthase"/>
</dbReference>
<comment type="caution">
    <text evidence="13">The sequence shown here is derived from an EMBL/GenBank/DDBJ whole genome shotgun (WGS) entry which is preliminary data.</text>
</comment>
<dbReference type="EC" id="2.5.1.3" evidence="9"/>
<dbReference type="GO" id="GO:0000287">
    <property type="term" value="F:magnesium ion binding"/>
    <property type="evidence" value="ECO:0007669"/>
    <property type="project" value="UniProtKB-UniRule"/>
</dbReference>